<organism evidence="5 6">
    <name type="scientific">Pseudobacteroides cellulosolvens ATCC 35603 = DSM 2933</name>
    <dbReference type="NCBI Taxonomy" id="398512"/>
    <lineage>
        <taxon>Bacteria</taxon>
        <taxon>Bacillati</taxon>
        <taxon>Bacillota</taxon>
        <taxon>Clostridia</taxon>
        <taxon>Eubacteriales</taxon>
        <taxon>Oscillospiraceae</taxon>
        <taxon>Pseudobacteroides</taxon>
    </lineage>
</organism>
<dbReference type="RefSeq" id="WP_050753844.1">
    <property type="nucleotide sequence ID" value="NZ_JQKC01000022.1"/>
</dbReference>
<comment type="caution">
    <text evidence="5">The sequence shown here is derived from an EMBL/GenBank/DDBJ whole genome shotgun (WGS) entry which is preliminary data.</text>
</comment>
<evidence type="ECO:0000259" key="1">
    <source>
        <dbReference type="PROSITE" id="PS50112"/>
    </source>
</evidence>
<dbReference type="Gene3D" id="3.30.450.20">
    <property type="entry name" value="PAS domain"/>
    <property type="match status" value="2"/>
</dbReference>
<dbReference type="NCBIfam" id="TIGR00229">
    <property type="entry name" value="sensory_box"/>
    <property type="match status" value="2"/>
</dbReference>
<dbReference type="InterPro" id="IPR013655">
    <property type="entry name" value="PAS_fold_3"/>
</dbReference>
<dbReference type="CDD" id="cd00130">
    <property type="entry name" value="PAS"/>
    <property type="match status" value="1"/>
</dbReference>
<feature type="domain" description="EAL" evidence="3">
    <location>
        <begin position="447"/>
        <end position="701"/>
    </location>
</feature>
<dbReference type="SMART" id="SM00267">
    <property type="entry name" value="GGDEF"/>
    <property type="match status" value="1"/>
</dbReference>
<dbReference type="InterPro" id="IPR035965">
    <property type="entry name" value="PAS-like_dom_sf"/>
</dbReference>
<gene>
    <name evidence="5" type="ORF">Bccel_5220</name>
</gene>
<dbReference type="STRING" id="398512.Bccel_5220"/>
<dbReference type="InterPro" id="IPR052155">
    <property type="entry name" value="Biofilm_reg_signaling"/>
</dbReference>
<feature type="domain" description="PAC" evidence="2">
    <location>
        <begin position="219"/>
        <end position="271"/>
    </location>
</feature>
<dbReference type="PANTHER" id="PTHR44757">
    <property type="entry name" value="DIGUANYLATE CYCLASE DGCP"/>
    <property type="match status" value="1"/>
</dbReference>
<dbReference type="InterPro" id="IPR000160">
    <property type="entry name" value="GGDEF_dom"/>
</dbReference>
<dbReference type="InterPro" id="IPR029787">
    <property type="entry name" value="Nucleotide_cyclase"/>
</dbReference>
<dbReference type="SUPFAM" id="SSF55073">
    <property type="entry name" value="Nucleotide cyclase"/>
    <property type="match status" value="1"/>
</dbReference>
<dbReference type="PROSITE" id="PS50883">
    <property type="entry name" value="EAL"/>
    <property type="match status" value="1"/>
</dbReference>
<name>A0A0L6JVS7_9FIRM</name>
<dbReference type="Pfam" id="PF08447">
    <property type="entry name" value="PAS_3"/>
    <property type="match status" value="1"/>
</dbReference>
<dbReference type="EMBL" id="LGTC01000001">
    <property type="protein sequence ID" value="KNY29943.1"/>
    <property type="molecule type" value="Genomic_DNA"/>
</dbReference>
<dbReference type="Pfam" id="PF13426">
    <property type="entry name" value="PAS_9"/>
    <property type="match status" value="1"/>
</dbReference>
<dbReference type="CDD" id="cd01949">
    <property type="entry name" value="GGDEF"/>
    <property type="match status" value="1"/>
</dbReference>
<feature type="domain" description="PAS" evidence="1">
    <location>
        <begin position="143"/>
        <end position="215"/>
    </location>
</feature>
<dbReference type="PROSITE" id="PS50113">
    <property type="entry name" value="PAC"/>
    <property type="match status" value="1"/>
</dbReference>
<dbReference type="SUPFAM" id="SSF141868">
    <property type="entry name" value="EAL domain-like"/>
    <property type="match status" value="1"/>
</dbReference>
<dbReference type="InterPro" id="IPR035919">
    <property type="entry name" value="EAL_sf"/>
</dbReference>
<keyword evidence="6" id="KW-1185">Reference proteome</keyword>
<dbReference type="PROSITE" id="PS50887">
    <property type="entry name" value="GGDEF"/>
    <property type="match status" value="1"/>
</dbReference>
<dbReference type="InterPro" id="IPR001610">
    <property type="entry name" value="PAC"/>
</dbReference>
<dbReference type="InterPro" id="IPR000014">
    <property type="entry name" value="PAS"/>
</dbReference>
<dbReference type="InterPro" id="IPR000700">
    <property type="entry name" value="PAS-assoc_C"/>
</dbReference>
<evidence type="ECO:0000259" key="4">
    <source>
        <dbReference type="PROSITE" id="PS50887"/>
    </source>
</evidence>
<evidence type="ECO:0000313" key="6">
    <source>
        <dbReference type="Proteomes" id="UP000036923"/>
    </source>
</evidence>
<evidence type="ECO:0000313" key="5">
    <source>
        <dbReference type="EMBL" id="KNY29943.1"/>
    </source>
</evidence>
<dbReference type="SMART" id="SM00052">
    <property type="entry name" value="EAL"/>
    <property type="match status" value="1"/>
</dbReference>
<dbReference type="OrthoDB" id="9762141at2"/>
<feature type="domain" description="GGDEF" evidence="4">
    <location>
        <begin position="303"/>
        <end position="438"/>
    </location>
</feature>
<dbReference type="SMART" id="SM00091">
    <property type="entry name" value="PAS"/>
    <property type="match status" value="2"/>
</dbReference>
<dbReference type="AlphaFoldDB" id="A0A0L6JVS7"/>
<dbReference type="PATRIC" id="fig|398512.5.peg.5473"/>
<proteinExistence type="predicted"/>
<dbReference type="CDD" id="cd01948">
    <property type="entry name" value="EAL"/>
    <property type="match status" value="1"/>
</dbReference>
<protein>
    <submittedName>
        <fullName evidence="5">Diguanylate cyclase/phosphodiesterase with PAS/PAC sensor(S)</fullName>
    </submittedName>
</protein>
<dbReference type="NCBIfam" id="TIGR00254">
    <property type="entry name" value="GGDEF"/>
    <property type="match status" value="1"/>
</dbReference>
<reference evidence="6" key="1">
    <citation type="submission" date="2015-07" db="EMBL/GenBank/DDBJ databases">
        <title>Near-Complete Genome Sequence of the Cellulolytic Bacterium Bacteroides (Pseudobacteroides) cellulosolvens ATCC 35603.</title>
        <authorList>
            <person name="Dassa B."/>
            <person name="Utturkar S.M."/>
            <person name="Klingeman D.M."/>
            <person name="Hurt R.A."/>
            <person name="Keller M."/>
            <person name="Xu J."/>
            <person name="Reddy Y.H.K."/>
            <person name="Borovok I."/>
            <person name="Grinberg I.R."/>
            <person name="Lamed R."/>
            <person name="Zhivin O."/>
            <person name="Bayer E.A."/>
            <person name="Brown S.D."/>
        </authorList>
    </citation>
    <scope>NUCLEOTIDE SEQUENCE [LARGE SCALE GENOMIC DNA]</scope>
    <source>
        <strain evidence="6">DSM 2933</strain>
    </source>
</reference>
<accession>A0A0L6JVS7</accession>
<evidence type="ECO:0000259" key="3">
    <source>
        <dbReference type="PROSITE" id="PS50883"/>
    </source>
</evidence>
<dbReference type="Gene3D" id="3.30.70.270">
    <property type="match status" value="1"/>
</dbReference>
<dbReference type="PROSITE" id="PS50112">
    <property type="entry name" value="PAS"/>
    <property type="match status" value="1"/>
</dbReference>
<dbReference type="InterPro" id="IPR043128">
    <property type="entry name" value="Rev_trsase/Diguanyl_cyclase"/>
</dbReference>
<dbReference type="Gene3D" id="3.20.20.450">
    <property type="entry name" value="EAL domain"/>
    <property type="match status" value="1"/>
</dbReference>
<dbReference type="SMART" id="SM00086">
    <property type="entry name" value="PAC"/>
    <property type="match status" value="1"/>
</dbReference>
<dbReference type="eggNOG" id="COG5001">
    <property type="taxonomic scope" value="Bacteria"/>
</dbReference>
<dbReference type="Proteomes" id="UP000036923">
    <property type="component" value="Unassembled WGS sequence"/>
</dbReference>
<sequence length="706" mass="80888">MPLLEELYNNLIQKSNNGYAFFSVVKEDNEYCTDLSYIKINNAYEELTGFKGTQVLGKTVRALLSELKIEGGEWIRCLIDTKMEDYPIDAEVYSKPTEKWLKVQAYLHGNEYVMLNLIDITTQKQLNEQYVEYKRAQDAFMVLAERYRVAVECSRDVIWDLDAVTGNIYISDRFFHTIGYEKEEFFKINGSIFEAIHSDDKEGLNQALTHHIEGKTESFLSEFRIKMKNNEYKWFIAKGRAVVDSYGRIERIAGSASDITERKNYEEQIRRLAYFDFLTGLPNRAFLIELLEARMNGCESNDCSGAIILVNIDNFKLINDTYGHFFGDKMLKIISERLCNIEINNKKVILTKLGGDEFLFIIDKPDNKTEIEEIAVVILNSFKQIVCLEDKSFYITCSMGVAQYPENGIKVYDIIKNADTAMNRAKANGKNCCAFYNQAMGTEIAEKLEMENYLRLALERNEFKLYYQPQVDIASAKIIGFEALIRWFSPKYGLVSPMAFIPLAEENGQIIEIGNWVIENVCKFAVKINKLHDKNLHVTLNVSAVQFMHEEFIDKLFDAVEKYGVNPHNLGIELTESTLLESSENIVARLNKLRNAGFKVYLDDFGTGYSSMTYLRKLPIDIIKIDKSFVGDIGNYEVEKKLLKSIVHLAQEIGLKVVAEGVETKEQLDFLASSKCDIIQGFLFSKPVSEEDVEKMLTELSKVDSI</sequence>
<evidence type="ECO:0000259" key="2">
    <source>
        <dbReference type="PROSITE" id="PS50113"/>
    </source>
</evidence>
<dbReference type="Pfam" id="PF00563">
    <property type="entry name" value="EAL"/>
    <property type="match status" value="1"/>
</dbReference>
<dbReference type="InterPro" id="IPR001633">
    <property type="entry name" value="EAL_dom"/>
</dbReference>
<dbReference type="Pfam" id="PF00990">
    <property type="entry name" value="GGDEF"/>
    <property type="match status" value="1"/>
</dbReference>
<dbReference type="FunFam" id="3.20.20.450:FF:000001">
    <property type="entry name" value="Cyclic di-GMP phosphodiesterase yahA"/>
    <property type="match status" value="1"/>
</dbReference>
<dbReference type="SUPFAM" id="SSF55785">
    <property type="entry name" value="PYP-like sensor domain (PAS domain)"/>
    <property type="match status" value="1"/>
</dbReference>
<dbReference type="PANTHER" id="PTHR44757:SF2">
    <property type="entry name" value="BIOFILM ARCHITECTURE MAINTENANCE PROTEIN MBAA"/>
    <property type="match status" value="1"/>
</dbReference>